<organism evidence="2 3">
    <name type="scientific">Leucosporidium creatinivorum</name>
    <dbReference type="NCBI Taxonomy" id="106004"/>
    <lineage>
        <taxon>Eukaryota</taxon>
        <taxon>Fungi</taxon>
        <taxon>Dikarya</taxon>
        <taxon>Basidiomycota</taxon>
        <taxon>Pucciniomycotina</taxon>
        <taxon>Microbotryomycetes</taxon>
        <taxon>Leucosporidiales</taxon>
        <taxon>Leucosporidium</taxon>
    </lineage>
</organism>
<comment type="caution">
    <text evidence="2">The sequence shown here is derived from an EMBL/GenBank/DDBJ whole genome shotgun (WGS) entry which is preliminary data.</text>
</comment>
<reference evidence="2 3" key="1">
    <citation type="submission" date="2016-07" db="EMBL/GenBank/DDBJ databases">
        <title>Pervasive Adenine N6-methylation of Active Genes in Fungi.</title>
        <authorList>
            <consortium name="DOE Joint Genome Institute"/>
            <person name="Mondo S.J."/>
            <person name="Dannebaum R.O."/>
            <person name="Kuo R.C."/>
            <person name="Labutti K."/>
            <person name="Haridas S."/>
            <person name="Kuo A."/>
            <person name="Salamov A."/>
            <person name="Ahrendt S.R."/>
            <person name="Lipzen A."/>
            <person name="Sullivan W."/>
            <person name="Andreopoulos W.B."/>
            <person name="Clum A."/>
            <person name="Lindquist E."/>
            <person name="Daum C."/>
            <person name="Ramamoorthy G.K."/>
            <person name="Gryganskyi A."/>
            <person name="Culley D."/>
            <person name="Magnuson J.K."/>
            <person name="James T.Y."/>
            <person name="O'Malley M.A."/>
            <person name="Stajich J.E."/>
            <person name="Spatafora J.W."/>
            <person name="Visel A."/>
            <person name="Grigoriev I.V."/>
        </authorList>
    </citation>
    <scope>NUCLEOTIDE SEQUENCE [LARGE SCALE GENOMIC DNA]</scope>
    <source>
        <strain evidence="2 3">62-1032</strain>
    </source>
</reference>
<feature type="region of interest" description="Disordered" evidence="1">
    <location>
        <begin position="126"/>
        <end position="154"/>
    </location>
</feature>
<protein>
    <submittedName>
        <fullName evidence="2">Uncharacterized protein</fullName>
    </submittedName>
</protein>
<dbReference type="AlphaFoldDB" id="A0A1Y2D474"/>
<accession>A0A1Y2D474</accession>
<keyword evidence="3" id="KW-1185">Reference proteome</keyword>
<dbReference type="InParanoid" id="A0A1Y2D474"/>
<evidence type="ECO:0000313" key="2">
    <source>
        <dbReference type="EMBL" id="ORY54073.1"/>
    </source>
</evidence>
<evidence type="ECO:0000256" key="1">
    <source>
        <dbReference type="SAM" id="MobiDB-lite"/>
    </source>
</evidence>
<dbReference type="Proteomes" id="UP000193467">
    <property type="component" value="Unassembled WGS sequence"/>
</dbReference>
<proteinExistence type="predicted"/>
<name>A0A1Y2D474_9BASI</name>
<gene>
    <name evidence="2" type="ORF">BCR35DRAFT_335862</name>
</gene>
<evidence type="ECO:0000313" key="3">
    <source>
        <dbReference type="Proteomes" id="UP000193467"/>
    </source>
</evidence>
<sequence>MHLTLSSDSNPSSTAVIASNVSPSKRFYAKQVGRPALALSDLLEMSKNNRSVFAAIMLTKEVNETNVALLDWVLLQSKINPKSNTVQSTTALSQKADHYLALRAKRWKTLADWKLLLKEGMVASSSGWTTSSSMLPGSSKRLHKPPNEPSRLAP</sequence>
<dbReference type="EMBL" id="MCGR01000101">
    <property type="protein sequence ID" value="ORY54073.1"/>
    <property type="molecule type" value="Genomic_DNA"/>
</dbReference>